<dbReference type="PANTHER" id="PTHR42912:SF80">
    <property type="entry name" value="METHYLTRANSFERASE DOMAIN-CONTAINING PROTEIN"/>
    <property type="match status" value="1"/>
</dbReference>
<dbReference type="SUPFAM" id="SSF53335">
    <property type="entry name" value="S-adenosyl-L-methionine-dependent methyltransferases"/>
    <property type="match status" value="1"/>
</dbReference>
<protein>
    <submittedName>
        <fullName evidence="2">Unannotated protein</fullName>
    </submittedName>
</protein>
<evidence type="ECO:0000313" key="2">
    <source>
        <dbReference type="EMBL" id="CAB4690337.1"/>
    </source>
</evidence>
<dbReference type="InterPro" id="IPR041698">
    <property type="entry name" value="Methyltransf_25"/>
</dbReference>
<feature type="domain" description="Methyltransferase" evidence="1">
    <location>
        <begin position="36"/>
        <end position="131"/>
    </location>
</feature>
<gene>
    <name evidence="2" type="ORF">UFOPK2399_00667</name>
</gene>
<accession>A0A6J6NUV3</accession>
<proteinExistence type="predicted"/>
<dbReference type="Gene3D" id="3.40.50.150">
    <property type="entry name" value="Vaccinia Virus protein VP39"/>
    <property type="match status" value="1"/>
</dbReference>
<dbReference type="AlphaFoldDB" id="A0A6J6NUV3"/>
<evidence type="ECO:0000259" key="1">
    <source>
        <dbReference type="Pfam" id="PF13649"/>
    </source>
</evidence>
<dbReference type="InterPro" id="IPR050508">
    <property type="entry name" value="Methyltransf_Superfamily"/>
</dbReference>
<name>A0A6J6NUV3_9ZZZZ</name>
<reference evidence="2" key="1">
    <citation type="submission" date="2020-05" db="EMBL/GenBank/DDBJ databases">
        <authorList>
            <person name="Chiriac C."/>
            <person name="Salcher M."/>
            <person name="Ghai R."/>
            <person name="Kavagutti S V."/>
        </authorList>
    </citation>
    <scope>NUCLEOTIDE SEQUENCE</scope>
</reference>
<sequence>MSAYDNISRLYDPWSRTVLEDIGFYVEHARRSGGPVLELGVGTGRISVPIAAEGIRVVGVDASQGMLEVARERAALASVEVDFRYGDLRDPPVDEQFPLVLIPFRTLLHMQTDADRHAALEAVRRVLAPGGTFVFDVFTPGKEDIAETHGLWLEREPGIFERADWDERNRSLILRVRGPESEAELSLAWLSVPEWRLLLKEHGFAVDHLYGWFDNSPWRGGEDSVWVCSLRDAG</sequence>
<organism evidence="2">
    <name type="scientific">freshwater metagenome</name>
    <dbReference type="NCBI Taxonomy" id="449393"/>
    <lineage>
        <taxon>unclassified sequences</taxon>
        <taxon>metagenomes</taxon>
        <taxon>ecological metagenomes</taxon>
    </lineage>
</organism>
<dbReference type="CDD" id="cd02440">
    <property type="entry name" value="AdoMet_MTases"/>
    <property type="match status" value="1"/>
</dbReference>
<dbReference type="Pfam" id="PF13649">
    <property type="entry name" value="Methyltransf_25"/>
    <property type="match status" value="1"/>
</dbReference>
<dbReference type="GO" id="GO:0008168">
    <property type="term" value="F:methyltransferase activity"/>
    <property type="evidence" value="ECO:0007669"/>
    <property type="project" value="TreeGrafter"/>
</dbReference>
<dbReference type="EMBL" id="CAEZXP010000001">
    <property type="protein sequence ID" value="CAB4690337.1"/>
    <property type="molecule type" value="Genomic_DNA"/>
</dbReference>
<dbReference type="PANTHER" id="PTHR42912">
    <property type="entry name" value="METHYLTRANSFERASE"/>
    <property type="match status" value="1"/>
</dbReference>
<dbReference type="InterPro" id="IPR029063">
    <property type="entry name" value="SAM-dependent_MTases_sf"/>
</dbReference>